<dbReference type="Pfam" id="PF06945">
    <property type="entry name" value="DUF1289"/>
    <property type="match status" value="1"/>
</dbReference>
<dbReference type="PANTHER" id="PTHR35175">
    <property type="entry name" value="DUF1289 DOMAIN-CONTAINING PROTEIN"/>
    <property type="match status" value="1"/>
</dbReference>
<evidence type="ECO:0000313" key="2">
    <source>
        <dbReference type="Proteomes" id="UP000634667"/>
    </source>
</evidence>
<gene>
    <name evidence="1" type="ORF">GCM10008111_22580</name>
</gene>
<reference evidence="2" key="1">
    <citation type="journal article" date="2019" name="Int. J. Syst. Evol. Microbiol.">
        <title>The Global Catalogue of Microorganisms (GCM) 10K type strain sequencing project: providing services to taxonomists for standard genome sequencing and annotation.</title>
        <authorList>
            <consortium name="The Broad Institute Genomics Platform"/>
            <consortium name="The Broad Institute Genome Sequencing Center for Infectious Disease"/>
            <person name="Wu L."/>
            <person name="Ma J."/>
        </authorList>
    </citation>
    <scope>NUCLEOTIDE SEQUENCE [LARGE SCALE GENOMIC DNA]</scope>
    <source>
        <strain evidence="2">KCTC 23723</strain>
    </source>
</reference>
<proteinExistence type="predicted"/>
<dbReference type="RefSeq" id="WP_189483332.1">
    <property type="nucleotide sequence ID" value="NZ_BMYR01000009.1"/>
</dbReference>
<sequence>MIESPCVACCKLDEHKVCVGCYRHINEIVDWNRRSEAELAAIMQQVTERKQRYHLLDINKMQTSAITQAEWQAAKQALKRSQS</sequence>
<name>A0ABQ2WPS6_9ALTE</name>
<keyword evidence="2" id="KW-1185">Reference proteome</keyword>
<protein>
    <recommendedName>
        <fullName evidence="3">Fe-S protein</fullName>
    </recommendedName>
</protein>
<evidence type="ECO:0000313" key="1">
    <source>
        <dbReference type="EMBL" id="GGW66116.1"/>
    </source>
</evidence>
<dbReference type="EMBL" id="BMYR01000009">
    <property type="protein sequence ID" value="GGW66116.1"/>
    <property type="molecule type" value="Genomic_DNA"/>
</dbReference>
<dbReference type="PANTHER" id="PTHR35175:SF2">
    <property type="entry name" value="DUF1289 DOMAIN-CONTAINING PROTEIN"/>
    <property type="match status" value="1"/>
</dbReference>
<organism evidence="1 2">
    <name type="scientific">Alishewanella tabrizica</name>
    <dbReference type="NCBI Taxonomy" id="671278"/>
    <lineage>
        <taxon>Bacteria</taxon>
        <taxon>Pseudomonadati</taxon>
        <taxon>Pseudomonadota</taxon>
        <taxon>Gammaproteobacteria</taxon>
        <taxon>Alteromonadales</taxon>
        <taxon>Alteromonadaceae</taxon>
        <taxon>Alishewanella</taxon>
    </lineage>
</organism>
<dbReference type="Proteomes" id="UP000634667">
    <property type="component" value="Unassembled WGS sequence"/>
</dbReference>
<accession>A0ABQ2WPS6</accession>
<dbReference type="InterPro" id="IPR010710">
    <property type="entry name" value="DUF1289"/>
</dbReference>
<evidence type="ECO:0008006" key="3">
    <source>
        <dbReference type="Google" id="ProtNLM"/>
    </source>
</evidence>
<comment type="caution">
    <text evidence="1">The sequence shown here is derived from an EMBL/GenBank/DDBJ whole genome shotgun (WGS) entry which is preliminary data.</text>
</comment>